<dbReference type="AlphaFoldDB" id="A0A381RMI0"/>
<protein>
    <recommendedName>
        <fullName evidence="2">Cytokinin riboside 5'-monophosphate phosphoribohydrolase</fullName>
    </recommendedName>
</protein>
<evidence type="ECO:0008006" key="2">
    <source>
        <dbReference type="Google" id="ProtNLM"/>
    </source>
</evidence>
<evidence type="ECO:0000313" key="1">
    <source>
        <dbReference type="EMBL" id="SUZ92158.1"/>
    </source>
</evidence>
<dbReference type="Gene3D" id="3.40.50.450">
    <property type="match status" value="1"/>
</dbReference>
<dbReference type="SUPFAM" id="SSF102405">
    <property type="entry name" value="MCP/YpsA-like"/>
    <property type="match status" value="1"/>
</dbReference>
<dbReference type="PANTHER" id="PTHR31223">
    <property type="entry name" value="LOG FAMILY PROTEIN YJL055W"/>
    <property type="match status" value="1"/>
</dbReference>
<reference evidence="1" key="1">
    <citation type="submission" date="2018-05" db="EMBL/GenBank/DDBJ databases">
        <authorList>
            <person name="Lanie J.A."/>
            <person name="Ng W.-L."/>
            <person name="Kazmierczak K.M."/>
            <person name="Andrzejewski T.M."/>
            <person name="Davidsen T.M."/>
            <person name="Wayne K.J."/>
            <person name="Tettelin H."/>
            <person name="Glass J.I."/>
            <person name="Rusch D."/>
            <person name="Podicherti R."/>
            <person name="Tsui H.-C.T."/>
            <person name="Winkler M.E."/>
        </authorList>
    </citation>
    <scope>NUCLEOTIDE SEQUENCE</scope>
</reference>
<dbReference type="NCBIfam" id="TIGR00730">
    <property type="entry name" value="Rossman fold protein, TIGR00730 family"/>
    <property type="match status" value="1"/>
</dbReference>
<dbReference type="Pfam" id="PF03641">
    <property type="entry name" value="Lysine_decarbox"/>
    <property type="match status" value="1"/>
</dbReference>
<dbReference type="InterPro" id="IPR005269">
    <property type="entry name" value="LOG"/>
</dbReference>
<dbReference type="EMBL" id="UINC01002036">
    <property type="protein sequence ID" value="SUZ92158.1"/>
    <property type="molecule type" value="Genomic_DNA"/>
</dbReference>
<accession>A0A381RMI0</accession>
<dbReference type="GO" id="GO:0016799">
    <property type="term" value="F:hydrolase activity, hydrolyzing N-glycosyl compounds"/>
    <property type="evidence" value="ECO:0007669"/>
    <property type="project" value="TreeGrafter"/>
</dbReference>
<dbReference type="InterPro" id="IPR031100">
    <property type="entry name" value="LOG_fam"/>
</dbReference>
<name>A0A381RMI0_9ZZZZ</name>
<organism evidence="1">
    <name type="scientific">marine metagenome</name>
    <dbReference type="NCBI Taxonomy" id="408172"/>
    <lineage>
        <taxon>unclassified sequences</taxon>
        <taxon>metagenomes</taxon>
        <taxon>ecological metagenomes</taxon>
    </lineage>
</organism>
<dbReference type="GO" id="GO:0009691">
    <property type="term" value="P:cytokinin biosynthetic process"/>
    <property type="evidence" value="ECO:0007669"/>
    <property type="project" value="InterPro"/>
</dbReference>
<dbReference type="GO" id="GO:0005829">
    <property type="term" value="C:cytosol"/>
    <property type="evidence" value="ECO:0007669"/>
    <property type="project" value="TreeGrafter"/>
</dbReference>
<gene>
    <name evidence="1" type="ORF">METZ01_LOCUS45012</name>
</gene>
<dbReference type="PANTHER" id="PTHR31223:SF70">
    <property type="entry name" value="LOG FAMILY PROTEIN YJL055W"/>
    <property type="match status" value="1"/>
</dbReference>
<proteinExistence type="predicted"/>
<sequence length="187" mass="21267">MRKDTYIIMVIKSLTIFCSSSNSLSEDYYIMAEDLGKFLYSKSITIIYGGGKVGLMGRVSSSSYNMGGKVIGIIPKFLNSKEKINTQTTETIIVKDMPDRKKKLFEMGDAFLILPGGSGTIEEATEIISWKFLGLHNKKIILFNYKKYWDPIINMYDQAEKNNFGIKSLHNLCDLVNTLQEFKKIFP</sequence>